<proteinExistence type="predicted"/>
<organism evidence="2 3">
    <name type="scientific">Candidatus Eisenbergiella merdigallinarum</name>
    <dbReference type="NCBI Taxonomy" id="2838552"/>
    <lineage>
        <taxon>Bacteria</taxon>
        <taxon>Bacillati</taxon>
        <taxon>Bacillota</taxon>
        <taxon>Clostridia</taxon>
        <taxon>Lachnospirales</taxon>
        <taxon>Lachnospiraceae</taxon>
        <taxon>Eisenbergiella</taxon>
    </lineage>
</organism>
<evidence type="ECO:0000313" key="2">
    <source>
        <dbReference type="EMBL" id="HJB92077.1"/>
    </source>
</evidence>
<name>A0A9D2SEV2_9FIRM</name>
<reference evidence="2" key="2">
    <citation type="submission" date="2021-04" db="EMBL/GenBank/DDBJ databases">
        <authorList>
            <person name="Gilroy R."/>
        </authorList>
    </citation>
    <scope>NUCLEOTIDE SEQUENCE</scope>
    <source>
        <strain evidence="2">USAMLcec3-2134</strain>
    </source>
</reference>
<evidence type="ECO:0000259" key="1">
    <source>
        <dbReference type="Pfam" id="PF01261"/>
    </source>
</evidence>
<gene>
    <name evidence="2" type="ORF">H9763_11520</name>
</gene>
<dbReference type="GO" id="GO:0016853">
    <property type="term" value="F:isomerase activity"/>
    <property type="evidence" value="ECO:0007669"/>
    <property type="project" value="UniProtKB-KW"/>
</dbReference>
<reference evidence="2" key="1">
    <citation type="journal article" date="2021" name="PeerJ">
        <title>Extensive microbial diversity within the chicken gut microbiome revealed by metagenomics and culture.</title>
        <authorList>
            <person name="Gilroy R."/>
            <person name="Ravi A."/>
            <person name="Getino M."/>
            <person name="Pursley I."/>
            <person name="Horton D.L."/>
            <person name="Alikhan N.F."/>
            <person name="Baker D."/>
            <person name="Gharbi K."/>
            <person name="Hall N."/>
            <person name="Watson M."/>
            <person name="Adriaenssens E.M."/>
            <person name="Foster-Nyarko E."/>
            <person name="Jarju S."/>
            <person name="Secka A."/>
            <person name="Antonio M."/>
            <person name="Oren A."/>
            <person name="Chaudhuri R.R."/>
            <person name="La Ragione R."/>
            <person name="Hildebrand F."/>
            <person name="Pallen M.J."/>
        </authorList>
    </citation>
    <scope>NUCLEOTIDE SEQUENCE</scope>
    <source>
        <strain evidence="2">USAMLcec3-2134</strain>
    </source>
</reference>
<dbReference type="InterPro" id="IPR013022">
    <property type="entry name" value="Xyl_isomerase-like_TIM-brl"/>
</dbReference>
<sequence>MELGISGQALGETMSFERIVAVAKKYGVRHIELWPCNAPGEGFGYGNRDLGAVARIAERENVSIHCVTLEAAFCEAAVETPEFYTKLMKETVDAAAALGAKLVNHYCYFIHLEEKPDFDRMERYWGPALDYAKKKGVTLVLENEAHDATRRPELMKAILDRFCDPDFLTNFDATNYFHASAEAFPYGYELLKPRIGYIHLKDACLHREGTGQPPEHLGAPMSGLLEPGRIQYAPIPEGCVNIAGLLTAVRRDGLYRGVCTLEPHTRPECVETFYEKESGWLRRAGLID</sequence>
<dbReference type="Proteomes" id="UP000886883">
    <property type="component" value="Unassembled WGS sequence"/>
</dbReference>
<dbReference type="InterPro" id="IPR050312">
    <property type="entry name" value="IolE/XylAMocC-like"/>
</dbReference>
<dbReference type="PANTHER" id="PTHR12110:SF41">
    <property type="entry name" value="INOSOSE DEHYDRATASE"/>
    <property type="match status" value="1"/>
</dbReference>
<dbReference type="EMBL" id="DWXE01000043">
    <property type="protein sequence ID" value="HJB92077.1"/>
    <property type="molecule type" value="Genomic_DNA"/>
</dbReference>
<feature type="domain" description="Xylose isomerase-like TIM barrel" evidence="1">
    <location>
        <begin position="20"/>
        <end position="283"/>
    </location>
</feature>
<dbReference type="PANTHER" id="PTHR12110">
    <property type="entry name" value="HYDROXYPYRUVATE ISOMERASE"/>
    <property type="match status" value="1"/>
</dbReference>
<accession>A0A9D2SEV2</accession>
<dbReference type="AlphaFoldDB" id="A0A9D2SEV2"/>
<keyword evidence="2" id="KW-0413">Isomerase</keyword>
<dbReference type="SUPFAM" id="SSF51658">
    <property type="entry name" value="Xylose isomerase-like"/>
    <property type="match status" value="1"/>
</dbReference>
<comment type="caution">
    <text evidence="2">The sequence shown here is derived from an EMBL/GenBank/DDBJ whole genome shotgun (WGS) entry which is preliminary data.</text>
</comment>
<protein>
    <submittedName>
        <fullName evidence="2">Sugar phosphate isomerase/epimerase</fullName>
    </submittedName>
</protein>
<dbReference type="Gene3D" id="3.20.20.150">
    <property type="entry name" value="Divalent-metal-dependent TIM barrel enzymes"/>
    <property type="match status" value="1"/>
</dbReference>
<evidence type="ECO:0000313" key="3">
    <source>
        <dbReference type="Proteomes" id="UP000886883"/>
    </source>
</evidence>
<dbReference type="InterPro" id="IPR036237">
    <property type="entry name" value="Xyl_isomerase-like_sf"/>
</dbReference>
<dbReference type="Pfam" id="PF01261">
    <property type="entry name" value="AP_endonuc_2"/>
    <property type="match status" value="1"/>
</dbReference>